<dbReference type="AlphaFoldDB" id="A0A084GJM4"/>
<dbReference type="RefSeq" id="WP_029567096.1">
    <property type="nucleotide sequence ID" value="NZ_JNVC02000019.1"/>
</dbReference>
<keyword evidence="3" id="KW-1185">Reference proteome</keyword>
<feature type="region of interest" description="Disordered" evidence="1">
    <location>
        <begin position="80"/>
        <end position="99"/>
    </location>
</feature>
<evidence type="ECO:0000313" key="3">
    <source>
        <dbReference type="Proteomes" id="UP000028549"/>
    </source>
</evidence>
<evidence type="ECO:0000256" key="1">
    <source>
        <dbReference type="SAM" id="MobiDB-lite"/>
    </source>
</evidence>
<dbReference type="Proteomes" id="UP000028549">
    <property type="component" value="Unassembled WGS sequence"/>
</dbReference>
<dbReference type="SUPFAM" id="SSF55961">
    <property type="entry name" value="Bet v1-like"/>
    <property type="match status" value="1"/>
</dbReference>
<sequence length="145" mass="16584">MKETQFSIEINASKESVWTTLWEDTTFRDWANIIDEGTYMKGVLKEGNEIQFISSVSGYGVTSLIEKLTSNEFVLFRHGADTKESGQQEREKEWTGGKESYSLTEKNGVTTLIVKTDIPQEQEETFNISFPKALERIKTLAEKMQ</sequence>
<evidence type="ECO:0008006" key="4">
    <source>
        <dbReference type="Google" id="ProtNLM"/>
    </source>
</evidence>
<evidence type="ECO:0000313" key="2">
    <source>
        <dbReference type="EMBL" id="KEZ47536.1"/>
    </source>
</evidence>
<accession>A0A084GJM4</accession>
<organism evidence="2 3">
    <name type="scientific">Metabacillus indicus</name>
    <name type="common">Bacillus indicus</name>
    <dbReference type="NCBI Taxonomy" id="246786"/>
    <lineage>
        <taxon>Bacteria</taxon>
        <taxon>Bacillati</taxon>
        <taxon>Bacillota</taxon>
        <taxon>Bacilli</taxon>
        <taxon>Bacillales</taxon>
        <taxon>Bacillaceae</taxon>
        <taxon>Metabacillus</taxon>
    </lineage>
</organism>
<reference evidence="2 3" key="1">
    <citation type="journal article" date="2005" name="Int. J. Syst. Evol. Microbiol.">
        <title>Bacillus cibi sp. nov., isolated from jeotgal, a traditional Korean fermented seafood.</title>
        <authorList>
            <person name="Yoon J.H."/>
            <person name="Lee C.H."/>
            <person name="Oh T.K."/>
        </authorList>
    </citation>
    <scope>NUCLEOTIDE SEQUENCE [LARGE SCALE GENOMIC DNA]</scope>
    <source>
        <strain evidence="2 3">DSM 16189</strain>
    </source>
</reference>
<gene>
    <name evidence="2" type="ORF">GS18_0219295</name>
</gene>
<feature type="compositionally biased region" description="Basic and acidic residues" evidence="1">
    <location>
        <begin position="80"/>
        <end position="96"/>
    </location>
</feature>
<name>A0A084GJM4_METID</name>
<protein>
    <recommendedName>
        <fullName evidence="4">ATPase</fullName>
    </recommendedName>
</protein>
<dbReference type="InterPro" id="IPR023393">
    <property type="entry name" value="START-like_dom_sf"/>
</dbReference>
<comment type="caution">
    <text evidence="2">The sequence shown here is derived from an EMBL/GenBank/DDBJ whole genome shotgun (WGS) entry which is preliminary data.</text>
</comment>
<dbReference type="EMBL" id="JNVC02000019">
    <property type="protein sequence ID" value="KEZ47536.1"/>
    <property type="molecule type" value="Genomic_DNA"/>
</dbReference>
<dbReference type="Gene3D" id="3.30.530.20">
    <property type="match status" value="1"/>
</dbReference>
<proteinExistence type="predicted"/>